<keyword evidence="4" id="KW-1185">Reference proteome</keyword>
<dbReference type="PROSITE" id="PS00018">
    <property type="entry name" value="EF_HAND_1"/>
    <property type="match status" value="1"/>
</dbReference>
<feature type="signal peptide" evidence="1">
    <location>
        <begin position="1"/>
        <end position="23"/>
    </location>
</feature>
<name>A0A1I5MKR6_9RHOB</name>
<keyword evidence="1" id="KW-0732">Signal</keyword>
<dbReference type="AlphaFoldDB" id="A0A1I5MKR6"/>
<evidence type="ECO:0000313" key="3">
    <source>
        <dbReference type="EMBL" id="SFP09541.1"/>
    </source>
</evidence>
<evidence type="ECO:0000259" key="2">
    <source>
        <dbReference type="Pfam" id="PF13202"/>
    </source>
</evidence>
<dbReference type="InterPro" id="IPR002048">
    <property type="entry name" value="EF_hand_dom"/>
</dbReference>
<evidence type="ECO:0000313" key="4">
    <source>
        <dbReference type="Proteomes" id="UP000199356"/>
    </source>
</evidence>
<dbReference type="InterPro" id="IPR018247">
    <property type="entry name" value="EF_Hand_1_Ca_BS"/>
</dbReference>
<dbReference type="GO" id="GO:0005509">
    <property type="term" value="F:calcium ion binding"/>
    <property type="evidence" value="ECO:0007669"/>
    <property type="project" value="InterPro"/>
</dbReference>
<reference evidence="3 4" key="1">
    <citation type="submission" date="2016-10" db="EMBL/GenBank/DDBJ databases">
        <authorList>
            <person name="de Groot N.N."/>
        </authorList>
    </citation>
    <scope>NUCLEOTIDE SEQUENCE [LARGE SCALE GENOMIC DNA]</scope>
    <source>
        <strain evidence="3 4">DSM 19547</strain>
    </source>
</reference>
<gene>
    <name evidence="3" type="ORF">SAMN04488047_102293</name>
</gene>
<dbReference type="SUPFAM" id="SSF47473">
    <property type="entry name" value="EF-hand"/>
    <property type="match status" value="1"/>
</dbReference>
<feature type="chain" id="PRO_5011705284" evidence="1">
    <location>
        <begin position="24"/>
        <end position="86"/>
    </location>
</feature>
<dbReference type="Gene3D" id="1.10.238.10">
    <property type="entry name" value="EF-hand"/>
    <property type="match status" value="1"/>
</dbReference>
<evidence type="ECO:0000256" key="1">
    <source>
        <dbReference type="SAM" id="SignalP"/>
    </source>
</evidence>
<dbReference type="InterPro" id="IPR011992">
    <property type="entry name" value="EF-hand-dom_pair"/>
</dbReference>
<sequence length="86" mass="8981">MKNATLIATPALLLAFAATAVQAQDATAVDADGDGQYTYEEVIAVYPDVTEETYMTMDANGDGTVDAEEWATAEADGMLPSEEDAG</sequence>
<accession>A0A1I5MKR6</accession>
<proteinExistence type="predicted"/>
<dbReference type="RefSeq" id="WP_093418544.1">
    <property type="nucleotide sequence ID" value="NZ_FOXA01000002.1"/>
</dbReference>
<protein>
    <submittedName>
        <fullName evidence="3">EF hand</fullName>
    </submittedName>
</protein>
<organism evidence="3 4">
    <name type="scientific">Tranquillimonas alkanivorans</name>
    <dbReference type="NCBI Taxonomy" id="441119"/>
    <lineage>
        <taxon>Bacteria</taxon>
        <taxon>Pseudomonadati</taxon>
        <taxon>Pseudomonadota</taxon>
        <taxon>Alphaproteobacteria</taxon>
        <taxon>Rhodobacterales</taxon>
        <taxon>Roseobacteraceae</taxon>
        <taxon>Tranquillimonas</taxon>
    </lineage>
</organism>
<dbReference type="Proteomes" id="UP000199356">
    <property type="component" value="Unassembled WGS sequence"/>
</dbReference>
<dbReference type="Pfam" id="PF13202">
    <property type="entry name" value="EF-hand_5"/>
    <property type="match status" value="1"/>
</dbReference>
<feature type="domain" description="EF-hand" evidence="2">
    <location>
        <begin position="57"/>
        <end position="71"/>
    </location>
</feature>
<dbReference type="OrthoDB" id="5470953at2"/>
<dbReference type="EMBL" id="FOXA01000002">
    <property type="protein sequence ID" value="SFP09541.1"/>
    <property type="molecule type" value="Genomic_DNA"/>
</dbReference>